<dbReference type="InterPro" id="IPR005131">
    <property type="entry name" value="Ser_deHydtase_bsu"/>
</dbReference>
<protein>
    <recommendedName>
        <fullName evidence="3">L-serine ammonia-lyase</fullName>
        <ecNumber evidence="3">4.3.1.17</ecNumber>
    </recommendedName>
</protein>
<keyword evidence="7" id="KW-0408">Iron</keyword>
<evidence type="ECO:0000256" key="7">
    <source>
        <dbReference type="ARBA" id="ARBA00023004"/>
    </source>
</evidence>
<dbReference type="GO" id="GO:0006094">
    <property type="term" value="P:gluconeogenesis"/>
    <property type="evidence" value="ECO:0007669"/>
    <property type="project" value="UniProtKB-KW"/>
</dbReference>
<sequence>MAISVFDLFKVGIGPSSSHTVGPMRAAATFAQALTDQHVLSQTRRVEVRLYGSLSATGVGHATDRACVMGLMGEWPDRVDPT</sequence>
<dbReference type="Proteomes" id="UP001196338">
    <property type="component" value="Unassembled WGS sequence"/>
</dbReference>
<dbReference type="GO" id="GO:0003941">
    <property type="term" value="F:L-serine ammonia-lyase activity"/>
    <property type="evidence" value="ECO:0007669"/>
    <property type="project" value="UniProtKB-EC"/>
</dbReference>
<dbReference type="PANTHER" id="PTHR30182">
    <property type="entry name" value="L-SERINE DEHYDRATASE"/>
    <property type="match status" value="1"/>
</dbReference>
<comment type="caution">
    <text evidence="12">The sequence shown here is derived from an EMBL/GenBank/DDBJ whole genome shotgun (WGS) entry which is preliminary data.</text>
</comment>
<dbReference type="InterPro" id="IPR029009">
    <property type="entry name" value="ASB_dom_sf"/>
</dbReference>
<keyword evidence="6" id="KW-0479">Metal-binding</keyword>
<proteinExistence type="inferred from homology"/>
<gene>
    <name evidence="12" type="ORF">KIN13_22555</name>
</gene>
<feature type="domain" description="Serine dehydratase beta chain" evidence="11">
    <location>
        <begin position="4"/>
        <end position="81"/>
    </location>
</feature>
<evidence type="ECO:0000256" key="6">
    <source>
        <dbReference type="ARBA" id="ARBA00022723"/>
    </source>
</evidence>
<evidence type="ECO:0000256" key="9">
    <source>
        <dbReference type="ARBA" id="ARBA00023239"/>
    </source>
</evidence>
<evidence type="ECO:0000256" key="8">
    <source>
        <dbReference type="ARBA" id="ARBA00023014"/>
    </source>
</evidence>
<evidence type="ECO:0000256" key="2">
    <source>
        <dbReference type="ARBA" id="ARBA00008636"/>
    </source>
</evidence>
<dbReference type="EC" id="4.3.1.17" evidence="3"/>
<dbReference type="GO" id="GO:0051539">
    <property type="term" value="F:4 iron, 4 sulfur cluster binding"/>
    <property type="evidence" value="ECO:0007669"/>
    <property type="project" value="UniProtKB-KW"/>
</dbReference>
<keyword evidence="8" id="KW-0411">Iron-sulfur</keyword>
<dbReference type="PANTHER" id="PTHR30182:SF1">
    <property type="entry name" value="L-SERINE DEHYDRATASE 1"/>
    <property type="match status" value="1"/>
</dbReference>
<evidence type="ECO:0000313" key="13">
    <source>
        <dbReference type="Proteomes" id="UP001196338"/>
    </source>
</evidence>
<comment type="catalytic activity">
    <reaction evidence="10">
        <text>L-serine = pyruvate + NH4(+)</text>
        <dbReference type="Rhea" id="RHEA:19169"/>
        <dbReference type="ChEBI" id="CHEBI:15361"/>
        <dbReference type="ChEBI" id="CHEBI:28938"/>
        <dbReference type="ChEBI" id="CHEBI:33384"/>
        <dbReference type="EC" id="4.3.1.17"/>
    </reaction>
</comment>
<evidence type="ECO:0000256" key="1">
    <source>
        <dbReference type="ARBA" id="ARBA00001966"/>
    </source>
</evidence>
<evidence type="ECO:0000256" key="3">
    <source>
        <dbReference type="ARBA" id="ARBA00012093"/>
    </source>
</evidence>
<comment type="similarity">
    <text evidence="2">Belongs to the iron-sulfur dependent L-serine dehydratase family.</text>
</comment>
<evidence type="ECO:0000259" key="11">
    <source>
        <dbReference type="Pfam" id="PF03315"/>
    </source>
</evidence>
<keyword evidence="5" id="KW-0004">4Fe-4S</keyword>
<evidence type="ECO:0000313" key="12">
    <source>
        <dbReference type="EMBL" id="MBS7676176.1"/>
    </source>
</evidence>
<comment type="cofactor">
    <cofactor evidence="1">
        <name>[4Fe-4S] cluster</name>
        <dbReference type="ChEBI" id="CHEBI:49883"/>
    </cofactor>
</comment>
<dbReference type="Gene3D" id="3.30.1330.90">
    <property type="entry name" value="D-3-phosphoglycerate dehydrogenase, domain 3"/>
    <property type="match status" value="1"/>
</dbReference>
<reference evidence="12" key="2">
    <citation type="submission" date="2023-08" db="EMBL/GenBank/DDBJ databases">
        <title>Vibrio cholerae Outbreaks in Tanzania Exemplify Founder Flush: Simultaneous Increases in Population Size and Genetic Diversity.</title>
        <authorList>
            <person name="Debes A.K."/>
            <person name="Mohammed A."/>
            <person name="Maseke I."/>
            <person name="Almeida M."/>
            <person name="Li S."/>
            <person name="Matimba H."/>
            <person name="Joachim A."/>
            <person name="Mizinduko M."/>
            <person name="Nyanga S."/>
            <person name="Kelly M."/>
            <person name="Kachwamba Y."/>
            <person name="Schaffer A.M."/>
            <person name="Nyanga A.S."/>
            <person name="Mghamba J."/>
            <person name="Mosha F.S."/>
            <person name="Sack D.A."/>
            <person name="Stine O.C."/>
        </authorList>
    </citation>
    <scope>NUCLEOTIDE SEQUENCE</scope>
    <source>
        <strain evidence="12">TDS0091212</strain>
    </source>
</reference>
<feature type="non-terminal residue" evidence="12">
    <location>
        <position position="82"/>
    </location>
</feature>
<dbReference type="RefSeq" id="WP_283769847.1">
    <property type="nucleotide sequence ID" value="NZ_JAHBND010001075.1"/>
</dbReference>
<dbReference type="EMBL" id="JAHBND010001075">
    <property type="protein sequence ID" value="MBS7676176.1"/>
    <property type="molecule type" value="Genomic_DNA"/>
</dbReference>
<keyword evidence="4" id="KW-0312">Gluconeogenesis</keyword>
<evidence type="ECO:0000256" key="5">
    <source>
        <dbReference type="ARBA" id="ARBA00022485"/>
    </source>
</evidence>
<evidence type="ECO:0000256" key="4">
    <source>
        <dbReference type="ARBA" id="ARBA00022432"/>
    </source>
</evidence>
<dbReference type="GO" id="GO:0046872">
    <property type="term" value="F:metal ion binding"/>
    <property type="evidence" value="ECO:0007669"/>
    <property type="project" value="UniProtKB-KW"/>
</dbReference>
<keyword evidence="9" id="KW-0456">Lyase</keyword>
<dbReference type="Pfam" id="PF03315">
    <property type="entry name" value="SDH_beta"/>
    <property type="match status" value="1"/>
</dbReference>
<name>A0AAW4KWM4_VIBCL</name>
<reference evidence="12" key="1">
    <citation type="submission" date="2021-05" db="EMBL/GenBank/DDBJ databases">
        <authorList>
            <person name="Stine C."/>
        </authorList>
    </citation>
    <scope>NUCLEOTIDE SEQUENCE</scope>
    <source>
        <strain evidence="12">TDS0091212</strain>
    </source>
</reference>
<accession>A0AAW4KWM4</accession>
<evidence type="ECO:0000256" key="10">
    <source>
        <dbReference type="ARBA" id="ARBA00049406"/>
    </source>
</evidence>
<organism evidence="12 13">
    <name type="scientific">Vibrio cholerae</name>
    <dbReference type="NCBI Taxonomy" id="666"/>
    <lineage>
        <taxon>Bacteria</taxon>
        <taxon>Pseudomonadati</taxon>
        <taxon>Pseudomonadota</taxon>
        <taxon>Gammaproteobacteria</taxon>
        <taxon>Vibrionales</taxon>
        <taxon>Vibrionaceae</taxon>
        <taxon>Vibrio</taxon>
    </lineage>
</organism>
<dbReference type="InterPro" id="IPR051318">
    <property type="entry name" value="Fe-S_L-Ser"/>
</dbReference>
<dbReference type="SUPFAM" id="SSF143548">
    <property type="entry name" value="Serine metabolism enzymes domain"/>
    <property type="match status" value="1"/>
</dbReference>
<dbReference type="AlphaFoldDB" id="A0AAW4KWM4"/>